<dbReference type="Gene3D" id="3.30.1780.10">
    <property type="entry name" value="ornithine cyclodeaminase, domain 1"/>
    <property type="match status" value="1"/>
</dbReference>
<dbReference type="InterPro" id="IPR036291">
    <property type="entry name" value="NAD(P)-bd_dom_sf"/>
</dbReference>
<sequence>MTDSPTPPITYLGSADVATVCAGLPVVDIVADTLRAVHRRAAGLTPEAALRWTTPAGAAARSLILPGWSGDAYGCKIINASLGNHRLGLPRAAGLVVLNDPETARPTWVMEGGLISALRTAGVSLAAVRALRDPAEVTEAAFLGCGRQAQVHLELLLRTCPALSEVVLYDQDPDRAHRLAAALGSSAPRLSVTVAADAQEAAGRARLVVAVTTTTEPYVELDWLPEGALFVNVSLDDAAESLLLGCDALFVDDWKLVAEDEHRLLGKLARSGRIAGPGEPAPHGGRSVDATLPALVSGAFTGTVGAADRVVVNPFGMGVHDIAVAAAVRDRAVALGLGLALPH</sequence>
<dbReference type="InterPro" id="IPR003462">
    <property type="entry name" value="ODC_Mu_crystall"/>
</dbReference>
<dbReference type="Proteomes" id="UP000268329">
    <property type="component" value="Chromosome"/>
</dbReference>
<dbReference type="Pfam" id="PF02423">
    <property type="entry name" value="OCD_Mu_crystall"/>
    <property type="match status" value="1"/>
</dbReference>
<reference evidence="1 2" key="1">
    <citation type="submission" date="2018-10" db="EMBL/GenBank/DDBJ databases">
        <title>The genome of Streptomyces dangxiongensis Z022.</title>
        <authorList>
            <person name="Zhang B."/>
        </authorList>
    </citation>
    <scope>NUCLEOTIDE SEQUENCE [LARGE SCALE GENOMIC DNA]</scope>
    <source>
        <strain evidence="1 2">Z022</strain>
    </source>
</reference>
<evidence type="ECO:0000313" key="2">
    <source>
        <dbReference type="Proteomes" id="UP000268329"/>
    </source>
</evidence>
<proteinExistence type="predicted"/>
<dbReference type="PANTHER" id="PTHR13812:SF19">
    <property type="entry name" value="KETIMINE REDUCTASE MU-CRYSTALLIN"/>
    <property type="match status" value="1"/>
</dbReference>
<gene>
    <name evidence="1" type="ORF">D9753_11355</name>
</gene>
<dbReference type="AlphaFoldDB" id="A0A3G2JCT4"/>
<name>A0A3G2JCT4_9ACTN</name>
<keyword evidence="2" id="KW-1185">Reference proteome</keyword>
<protein>
    <submittedName>
        <fullName evidence="1">Ornithine cyclodeaminase</fullName>
    </submittedName>
</protein>
<evidence type="ECO:0000313" key="1">
    <source>
        <dbReference type="EMBL" id="AYN39411.1"/>
    </source>
</evidence>
<dbReference type="KEGG" id="sdd:D9753_11355"/>
<dbReference type="EMBL" id="CP033073">
    <property type="protein sequence ID" value="AYN39411.1"/>
    <property type="molecule type" value="Genomic_DNA"/>
</dbReference>
<dbReference type="RefSeq" id="WP_121786903.1">
    <property type="nucleotide sequence ID" value="NZ_CP033073.1"/>
</dbReference>
<dbReference type="InterPro" id="IPR023401">
    <property type="entry name" value="ODC_N"/>
</dbReference>
<dbReference type="SUPFAM" id="SSF51735">
    <property type="entry name" value="NAD(P)-binding Rossmann-fold domains"/>
    <property type="match status" value="1"/>
</dbReference>
<organism evidence="1 2">
    <name type="scientific">Streptomyces dangxiongensis</name>
    <dbReference type="NCBI Taxonomy" id="1442032"/>
    <lineage>
        <taxon>Bacteria</taxon>
        <taxon>Bacillati</taxon>
        <taxon>Actinomycetota</taxon>
        <taxon>Actinomycetes</taxon>
        <taxon>Kitasatosporales</taxon>
        <taxon>Streptomycetaceae</taxon>
        <taxon>Streptomyces</taxon>
    </lineage>
</organism>
<dbReference type="Gene3D" id="3.40.50.720">
    <property type="entry name" value="NAD(P)-binding Rossmann-like Domain"/>
    <property type="match status" value="1"/>
</dbReference>
<dbReference type="PANTHER" id="PTHR13812">
    <property type="entry name" value="KETIMINE REDUCTASE MU-CRYSTALLIN"/>
    <property type="match status" value="1"/>
</dbReference>
<accession>A0A3G2JCT4</accession>
<dbReference type="OrthoDB" id="3396397at2"/>
<dbReference type="GO" id="GO:0005737">
    <property type="term" value="C:cytoplasm"/>
    <property type="evidence" value="ECO:0007669"/>
    <property type="project" value="TreeGrafter"/>
</dbReference>
<dbReference type="PIRSF" id="PIRSF001439">
    <property type="entry name" value="CryM"/>
    <property type="match status" value="1"/>
</dbReference>